<reference evidence="1" key="1">
    <citation type="submission" date="2018-02" db="EMBL/GenBank/DDBJ databases">
        <title>Rhizophora mucronata_Transcriptome.</title>
        <authorList>
            <person name="Meera S.P."/>
            <person name="Sreeshan A."/>
            <person name="Augustine A."/>
        </authorList>
    </citation>
    <scope>NUCLEOTIDE SEQUENCE</scope>
    <source>
        <tissue evidence="1">Leaf</tissue>
    </source>
</reference>
<dbReference type="AlphaFoldDB" id="A0A2P2KJ19"/>
<dbReference type="EMBL" id="GGEC01025205">
    <property type="protein sequence ID" value="MBX05689.1"/>
    <property type="molecule type" value="Transcribed_RNA"/>
</dbReference>
<proteinExistence type="predicted"/>
<accession>A0A2P2KJ19</accession>
<name>A0A2P2KJ19_RHIMU</name>
<protein>
    <submittedName>
        <fullName evidence="1">Uncharacterized protein</fullName>
    </submittedName>
</protein>
<sequence length="48" mass="5834">MLILLQIITINNTNNYHPSFCKRLVNLFQQAKRIQWCEKKKKKKREAC</sequence>
<organism evidence="1">
    <name type="scientific">Rhizophora mucronata</name>
    <name type="common">Asiatic mangrove</name>
    <dbReference type="NCBI Taxonomy" id="61149"/>
    <lineage>
        <taxon>Eukaryota</taxon>
        <taxon>Viridiplantae</taxon>
        <taxon>Streptophyta</taxon>
        <taxon>Embryophyta</taxon>
        <taxon>Tracheophyta</taxon>
        <taxon>Spermatophyta</taxon>
        <taxon>Magnoliopsida</taxon>
        <taxon>eudicotyledons</taxon>
        <taxon>Gunneridae</taxon>
        <taxon>Pentapetalae</taxon>
        <taxon>rosids</taxon>
        <taxon>fabids</taxon>
        <taxon>Malpighiales</taxon>
        <taxon>Rhizophoraceae</taxon>
        <taxon>Rhizophora</taxon>
    </lineage>
</organism>
<evidence type="ECO:0000313" key="1">
    <source>
        <dbReference type="EMBL" id="MBX05689.1"/>
    </source>
</evidence>